<dbReference type="AlphaFoldDB" id="A0A2M7WYV1"/>
<name>A0A2M7WYV1_UNCKA</name>
<evidence type="ECO:0000259" key="5">
    <source>
        <dbReference type="Pfam" id="PF16363"/>
    </source>
</evidence>
<evidence type="ECO:0000313" key="6">
    <source>
        <dbReference type="EMBL" id="PJA38328.1"/>
    </source>
</evidence>
<dbReference type="Proteomes" id="UP000230538">
    <property type="component" value="Unassembled WGS sequence"/>
</dbReference>
<evidence type="ECO:0000256" key="1">
    <source>
        <dbReference type="ARBA" id="ARBA00001937"/>
    </source>
</evidence>
<dbReference type="SUPFAM" id="SSF51735">
    <property type="entry name" value="NAD(P)-binding Rossmann-fold domains"/>
    <property type="match status" value="1"/>
</dbReference>
<sequence length="120" mass="13195">MKKAFITGISGFAGSHLAELLLQKKLEVHGLLRWRAKTENIDHIKNKLIFHEGDLLDPHSLDSIISEIKPDYIFHLAAQSFIPASWKSPAATLQVNIVGSANLFEAVKKTGINPTIQIAG</sequence>
<dbReference type="PANTHER" id="PTHR43715:SF1">
    <property type="entry name" value="GDP-MANNOSE 4,6 DEHYDRATASE"/>
    <property type="match status" value="1"/>
</dbReference>
<dbReference type="EMBL" id="PFXB01000022">
    <property type="protein sequence ID" value="PJA38328.1"/>
    <property type="molecule type" value="Genomic_DNA"/>
</dbReference>
<dbReference type="Gene3D" id="3.40.50.720">
    <property type="entry name" value="NAD(P)-binding Rossmann-like Domain"/>
    <property type="match status" value="1"/>
</dbReference>
<dbReference type="InterPro" id="IPR036291">
    <property type="entry name" value="NAD(P)-bd_dom_sf"/>
</dbReference>
<dbReference type="Pfam" id="PF16363">
    <property type="entry name" value="GDP_Man_Dehyd"/>
    <property type="match status" value="1"/>
</dbReference>
<evidence type="ECO:0000313" key="7">
    <source>
        <dbReference type="Proteomes" id="UP000230538"/>
    </source>
</evidence>
<dbReference type="GO" id="GO:0042351">
    <property type="term" value="P:'de novo' GDP-L-fucose biosynthetic process"/>
    <property type="evidence" value="ECO:0007669"/>
    <property type="project" value="TreeGrafter"/>
</dbReference>
<reference evidence="7" key="1">
    <citation type="submission" date="2017-09" db="EMBL/GenBank/DDBJ databases">
        <title>Depth-based differentiation of microbial function through sediment-hosted aquifers and enrichment of novel symbionts in the deep terrestrial subsurface.</title>
        <authorList>
            <person name="Probst A.J."/>
            <person name="Ladd B."/>
            <person name="Jarett J.K."/>
            <person name="Geller-Mcgrath D.E."/>
            <person name="Sieber C.M.K."/>
            <person name="Emerson J.B."/>
            <person name="Anantharaman K."/>
            <person name="Thomas B.C."/>
            <person name="Malmstrom R."/>
            <person name="Stieglmeier M."/>
            <person name="Klingl A."/>
            <person name="Woyke T."/>
            <person name="Ryan C.M."/>
            <person name="Banfield J.F."/>
        </authorList>
    </citation>
    <scope>NUCLEOTIDE SEQUENCE [LARGE SCALE GENOMIC DNA]</scope>
</reference>
<dbReference type="GO" id="GO:0008446">
    <property type="term" value="F:GDP-mannose 4,6-dehydratase activity"/>
    <property type="evidence" value="ECO:0007669"/>
    <property type="project" value="UniProtKB-EC"/>
</dbReference>
<feature type="non-terminal residue" evidence="6">
    <location>
        <position position="120"/>
    </location>
</feature>
<dbReference type="InterPro" id="IPR006368">
    <property type="entry name" value="GDP_Man_deHydtase"/>
</dbReference>
<accession>A0A2M7WYV1</accession>
<proteinExistence type="inferred from homology"/>
<organism evidence="6 7">
    <name type="scientific">candidate division WWE3 bacterium CG_4_9_14_3_um_filter_43_9</name>
    <dbReference type="NCBI Taxonomy" id="1975082"/>
    <lineage>
        <taxon>Bacteria</taxon>
        <taxon>Katanobacteria</taxon>
    </lineage>
</organism>
<protein>
    <recommendedName>
        <fullName evidence="3">GDP-mannose 4,6-dehydratase</fullName>
        <ecNumber evidence="3">4.2.1.47</ecNumber>
    </recommendedName>
</protein>
<dbReference type="PANTHER" id="PTHR43715">
    <property type="entry name" value="GDP-MANNOSE 4,6-DEHYDRATASE"/>
    <property type="match status" value="1"/>
</dbReference>
<gene>
    <name evidence="6" type="ORF">CO181_00655</name>
</gene>
<evidence type="ECO:0000256" key="2">
    <source>
        <dbReference type="ARBA" id="ARBA00009263"/>
    </source>
</evidence>
<comment type="similarity">
    <text evidence="2">Belongs to the NAD(P)-dependent epimerase/dehydratase family. GDP-mannose 4,6-dehydratase subfamily.</text>
</comment>
<feature type="domain" description="NAD(P)-binding" evidence="5">
    <location>
        <begin position="5"/>
        <end position="117"/>
    </location>
</feature>
<evidence type="ECO:0000256" key="4">
    <source>
        <dbReference type="ARBA" id="ARBA00023239"/>
    </source>
</evidence>
<comment type="cofactor">
    <cofactor evidence="1">
        <name>NADP(+)</name>
        <dbReference type="ChEBI" id="CHEBI:58349"/>
    </cofactor>
</comment>
<keyword evidence="4" id="KW-0456">Lyase</keyword>
<comment type="caution">
    <text evidence="6">The sequence shown here is derived from an EMBL/GenBank/DDBJ whole genome shotgun (WGS) entry which is preliminary data.</text>
</comment>
<dbReference type="EC" id="4.2.1.47" evidence="3"/>
<evidence type="ECO:0000256" key="3">
    <source>
        <dbReference type="ARBA" id="ARBA00011989"/>
    </source>
</evidence>
<dbReference type="InterPro" id="IPR016040">
    <property type="entry name" value="NAD(P)-bd_dom"/>
</dbReference>